<sequence>MPLGGQPAAEHVGEGGIVLDQQQPHGDYGTRVKVLPGTLRGRLVAAYAIGLSVVVIVVLAAGYLALVAELRHAAEEDLAIRLDDVSAAVETGDLLPVGRDPYAQVIAGGAVVARSAATPSTPVLTLKAAGEVVEQKSPGLRGTAMLAARRLPDGRLLVVGTSLATVDATAQRVLIGLAMIGPALVLVLTLAVRRVVGGALGPVAAMTSRARELNTGRLPEPPGTDEIATLARTLNEMLDRIDAANQRERAFLDDAAHELRTPVAVLRAELELGLADDDPRQAMRAALVEADRLSRLATDLLVIARARAGTLELDRGPTDATVVVRDAAQRVARLHGLAVEVTGQEVVAEVDAVRLEQVVTNLVGNAAQARAGRVRVAVAQSAAGALVVTVDDDGPGFPEELLPVAFDRFRGTPGGSGLGLAIVATVARAHGGDAVASNASALGGARVRVSFGS</sequence>
<dbReference type="InterPro" id="IPR005467">
    <property type="entry name" value="His_kinase_dom"/>
</dbReference>
<reference evidence="14 15" key="1">
    <citation type="submission" date="2020-03" db="EMBL/GenBank/DDBJ databases">
        <title>Whole genome shotgun sequence of Phytohabitans rumicis NBRC 108638.</title>
        <authorList>
            <person name="Komaki H."/>
            <person name="Tamura T."/>
        </authorList>
    </citation>
    <scope>NUCLEOTIDE SEQUENCE [LARGE SCALE GENOMIC DNA]</scope>
    <source>
        <strain evidence="14 15">NBRC 108638</strain>
    </source>
</reference>
<reference evidence="14 15" key="2">
    <citation type="submission" date="2020-03" db="EMBL/GenBank/DDBJ databases">
        <authorList>
            <person name="Ichikawa N."/>
            <person name="Kimura A."/>
            <person name="Kitahashi Y."/>
            <person name="Uohara A."/>
        </authorList>
    </citation>
    <scope>NUCLEOTIDE SEQUENCE [LARGE SCALE GENOMIC DNA]</scope>
    <source>
        <strain evidence="14 15">NBRC 108638</strain>
    </source>
</reference>
<dbReference type="PROSITE" id="PS50109">
    <property type="entry name" value="HIS_KIN"/>
    <property type="match status" value="1"/>
</dbReference>
<keyword evidence="4" id="KW-0597">Phosphoprotein</keyword>
<dbReference type="InterPro" id="IPR050428">
    <property type="entry name" value="TCS_sensor_his_kinase"/>
</dbReference>
<dbReference type="CDD" id="cd00075">
    <property type="entry name" value="HATPase"/>
    <property type="match status" value="1"/>
</dbReference>
<organism evidence="14 15">
    <name type="scientific">Phytohabitans rumicis</name>
    <dbReference type="NCBI Taxonomy" id="1076125"/>
    <lineage>
        <taxon>Bacteria</taxon>
        <taxon>Bacillati</taxon>
        <taxon>Actinomycetota</taxon>
        <taxon>Actinomycetes</taxon>
        <taxon>Micromonosporales</taxon>
        <taxon>Micromonosporaceae</taxon>
    </lineage>
</organism>
<dbReference type="Proteomes" id="UP000482960">
    <property type="component" value="Unassembled WGS sequence"/>
</dbReference>
<dbReference type="PROSITE" id="PS50885">
    <property type="entry name" value="HAMP"/>
    <property type="match status" value="1"/>
</dbReference>
<keyword evidence="5" id="KW-0808">Transferase</keyword>
<evidence type="ECO:0000256" key="10">
    <source>
        <dbReference type="ARBA" id="ARBA00023136"/>
    </source>
</evidence>
<keyword evidence="7 14" id="KW-0418">Kinase</keyword>
<evidence type="ECO:0000256" key="1">
    <source>
        <dbReference type="ARBA" id="ARBA00000085"/>
    </source>
</evidence>
<evidence type="ECO:0000256" key="6">
    <source>
        <dbReference type="ARBA" id="ARBA00022692"/>
    </source>
</evidence>
<accession>A0A6V8LBF7</accession>
<protein>
    <recommendedName>
        <fullName evidence="3">histidine kinase</fullName>
        <ecNumber evidence="3">2.7.13.3</ecNumber>
    </recommendedName>
</protein>
<dbReference type="Pfam" id="PF00672">
    <property type="entry name" value="HAMP"/>
    <property type="match status" value="1"/>
</dbReference>
<dbReference type="InterPro" id="IPR003661">
    <property type="entry name" value="HisK_dim/P_dom"/>
</dbReference>
<evidence type="ECO:0000256" key="8">
    <source>
        <dbReference type="ARBA" id="ARBA00022989"/>
    </source>
</evidence>
<dbReference type="AlphaFoldDB" id="A0A6V8LBF7"/>
<dbReference type="PANTHER" id="PTHR45436">
    <property type="entry name" value="SENSOR HISTIDINE KINASE YKOH"/>
    <property type="match status" value="1"/>
</dbReference>
<dbReference type="CDD" id="cd06225">
    <property type="entry name" value="HAMP"/>
    <property type="match status" value="1"/>
</dbReference>
<dbReference type="GO" id="GO:0005886">
    <property type="term" value="C:plasma membrane"/>
    <property type="evidence" value="ECO:0007669"/>
    <property type="project" value="UniProtKB-SubCell"/>
</dbReference>
<feature type="domain" description="Histidine kinase" evidence="12">
    <location>
        <begin position="254"/>
        <end position="453"/>
    </location>
</feature>
<dbReference type="SUPFAM" id="SSF47384">
    <property type="entry name" value="Homodimeric domain of signal transducing histidine kinase"/>
    <property type="match status" value="1"/>
</dbReference>
<dbReference type="SMART" id="SM00304">
    <property type="entry name" value="HAMP"/>
    <property type="match status" value="1"/>
</dbReference>
<evidence type="ECO:0000259" key="13">
    <source>
        <dbReference type="PROSITE" id="PS50885"/>
    </source>
</evidence>
<keyword evidence="10 11" id="KW-0472">Membrane</keyword>
<dbReference type="InterPro" id="IPR003660">
    <property type="entry name" value="HAMP_dom"/>
</dbReference>
<dbReference type="PANTHER" id="PTHR45436:SF5">
    <property type="entry name" value="SENSOR HISTIDINE KINASE TRCS"/>
    <property type="match status" value="1"/>
</dbReference>
<evidence type="ECO:0000313" key="14">
    <source>
        <dbReference type="EMBL" id="GFJ92348.1"/>
    </source>
</evidence>
<dbReference type="SMART" id="SM00388">
    <property type="entry name" value="HisKA"/>
    <property type="match status" value="1"/>
</dbReference>
<keyword evidence="9" id="KW-0902">Two-component regulatory system</keyword>
<dbReference type="Pfam" id="PF02518">
    <property type="entry name" value="HATPase_c"/>
    <property type="match status" value="1"/>
</dbReference>
<feature type="transmembrane region" description="Helical" evidence="11">
    <location>
        <begin position="173"/>
        <end position="192"/>
    </location>
</feature>
<evidence type="ECO:0000259" key="12">
    <source>
        <dbReference type="PROSITE" id="PS50109"/>
    </source>
</evidence>
<dbReference type="Gene3D" id="1.10.287.130">
    <property type="match status" value="1"/>
</dbReference>
<feature type="domain" description="HAMP" evidence="13">
    <location>
        <begin position="197"/>
        <end position="246"/>
    </location>
</feature>
<evidence type="ECO:0000313" key="15">
    <source>
        <dbReference type="Proteomes" id="UP000482960"/>
    </source>
</evidence>
<comment type="catalytic activity">
    <reaction evidence="1">
        <text>ATP + protein L-histidine = ADP + protein N-phospho-L-histidine.</text>
        <dbReference type="EC" id="2.7.13.3"/>
    </reaction>
</comment>
<keyword evidence="6 11" id="KW-0812">Transmembrane</keyword>
<dbReference type="SMART" id="SM00387">
    <property type="entry name" value="HATPase_c"/>
    <property type="match status" value="1"/>
</dbReference>
<keyword evidence="15" id="KW-1185">Reference proteome</keyword>
<dbReference type="Gene3D" id="3.30.565.10">
    <property type="entry name" value="Histidine kinase-like ATPase, C-terminal domain"/>
    <property type="match status" value="1"/>
</dbReference>
<dbReference type="InterPro" id="IPR003594">
    <property type="entry name" value="HATPase_dom"/>
</dbReference>
<comment type="subcellular location">
    <subcellularLocation>
        <location evidence="2">Cell membrane</location>
    </subcellularLocation>
</comment>
<dbReference type="CDD" id="cd00082">
    <property type="entry name" value="HisKA"/>
    <property type="match status" value="1"/>
</dbReference>
<dbReference type="EC" id="2.7.13.3" evidence="3"/>
<evidence type="ECO:0000256" key="3">
    <source>
        <dbReference type="ARBA" id="ARBA00012438"/>
    </source>
</evidence>
<dbReference type="PRINTS" id="PR00344">
    <property type="entry name" value="BCTRLSENSOR"/>
</dbReference>
<dbReference type="InterPro" id="IPR036890">
    <property type="entry name" value="HATPase_C_sf"/>
</dbReference>
<dbReference type="EMBL" id="BLPG01000001">
    <property type="protein sequence ID" value="GFJ92348.1"/>
    <property type="molecule type" value="Genomic_DNA"/>
</dbReference>
<evidence type="ECO:0000256" key="2">
    <source>
        <dbReference type="ARBA" id="ARBA00004236"/>
    </source>
</evidence>
<dbReference type="InterPro" id="IPR036097">
    <property type="entry name" value="HisK_dim/P_sf"/>
</dbReference>
<dbReference type="InterPro" id="IPR004358">
    <property type="entry name" value="Sig_transdc_His_kin-like_C"/>
</dbReference>
<evidence type="ECO:0000256" key="5">
    <source>
        <dbReference type="ARBA" id="ARBA00022679"/>
    </source>
</evidence>
<gene>
    <name evidence="14" type="ORF">Prum_059900</name>
</gene>
<evidence type="ECO:0000256" key="11">
    <source>
        <dbReference type="SAM" id="Phobius"/>
    </source>
</evidence>
<dbReference type="GO" id="GO:0000155">
    <property type="term" value="F:phosphorelay sensor kinase activity"/>
    <property type="evidence" value="ECO:0007669"/>
    <property type="project" value="InterPro"/>
</dbReference>
<evidence type="ECO:0000256" key="7">
    <source>
        <dbReference type="ARBA" id="ARBA00022777"/>
    </source>
</evidence>
<feature type="transmembrane region" description="Helical" evidence="11">
    <location>
        <begin position="44"/>
        <end position="66"/>
    </location>
</feature>
<comment type="caution">
    <text evidence="14">The sequence shown here is derived from an EMBL/GenBank/DDBJ whole genome shotgun (WGS) entry which is preliminary data.</text>
</comment>
<evidence type="ECO:0000256" key="9">
    <source>
        <dbReference type="ARBA" id="ARBA00023012"/>
    </source>
</evidence>
<proteinExistence type="predicted"/>
<keyword evidence="8 11" id="KW-1133">Transmembrane helix</keyword>
<dbReference type="SUPFAM" id="SSF55874">
    <property type="entry name" value="ATPase domain of HSP90 chaperone/DNA topoisomerase II/histidine kinase"/>
    <property type="match status" value="1"/>
</dbReference>
<evidence type="ECO:0000256" key="4">
    <source>
        <dbReference type="ARBA" id="ARBA00022553"/>
    </source>
</evidence>
<name>A0A6V8LBF7_9ACTN</name>
<dbReference type="Pfam" id="PF00512">
    <property type="entry name" value="HisKA"/>
    <property type="match status" value="1"/>
</dbReference>